<dbReference type="AlphaFoldDB" id="A0A9P7F3Q2"/>
<evidence type="ECO:0000313" key="3">
    <source>
        <dbReference type="EMBL" id="KAG2105473.1"/>
    </source>
</evidence>
<comment type="caution">
    <text evidence="3">The sequence shown here is derived from an EMBL/GenBank/DDBJ whole genome shotgun (WGS) entry which is preliminary data.</text>
</comment>
<keyword evidence="4" id="KW-1185">Reference proteome</keyword>
<name>A0A9P7F3Q2_9AGAM</name>
<reference evidence="3" key="1">
    <citation type="journal article" date="2020" name="New Phytol.">
        <title>Comparative genomics reveals dynamic genome evolution in host specialist ectomycorrhizal fungi.</title>
        <authorList>
            <person name="Lofgren L.A."/>
            <person name="Nguyen N.H."/>
            <person name="Vilgalys R."/>
            <person name="Ruytinx J."/>
            <person name="Liao H.L."/>
            <person name="Branco S."/>
            <person name="Kuo A."/>
            <person name="LaButti K."/>
            <person name="Lipzen A."/>
            <person name="Andreopoulos W."/>
            <person name="Pangilinan J."/>
            <person name="Riley R."/>
            <person name="Hundley H."/>
            <person name="Na H."/>
            <person name="Barry K."/>
            <person name="Grigoriev I.V."/>
            <person name="Stajich J.E."/>
            <person name="Kennedy P.G."/>
        </authorList>
    </citation>
    <scope>NUCLEOTIDE SEQUENCE</scope>
    <source>
        <strain evidence="3">FC423</strain>
    </source>
</reference>
<gene>
    <name evidence="3" type="ORF">F5147DRAFT_775242</name>
</gene>
<dbReference type="PANTHER" id="PTHR38248:SF2">
    <property type="entry name" value="FUNK1 11"/>
    <property type="match status" value="1"/>
</dbReference>
<evidence type="ECO:0000259" key="2">
    <source>
        <dbReference type="Pfam" id="PF17667"/>
    </source>
</evidence>
<feature type="compositionally biased region" description="Low complexity" evidence="1">
    <location>
        <begin position="105"/>
        <end position="116"/>
    </location>
</feature>
<dbReference type="GeneID" id="64703948"/>
<dbReference type="Proteomes" id="UP000823399">
    <property type="component" value="Unassembled WGS sequence"/>
</dbReference>
<dbReference type="SUPFAM" id="SSF56112">
    <property type="entry name" value="Protein kinase-like (PK-like)"/>
    <property type="match status" value="1"/>
</dbReference>
<dbReference type="PANTHER" id="PTHR38248">
    <property type="entry name" value="FUNK1 6"/>
    <property type="match status" value="1"/>
</dbReference>
<evidence type="ECO:0000313" key="4">
    <source>
        <dbReference type="Proteomes" id="UP000823399"/>
    </source>
</evidence>
<dbReference type="Pfam" id="PF17667">
    <property type="entry name" value="Pkinase_fungal"/>
    <property type="match status" value="1"/>
</dbReference>
<sequence>MSQATTSFDLYLCAPSLSSTGFPPEGGCTYDLLKDLLQSELEGHVIFEVDLNIKYSASLFHQLVPKFSLKITHITRIKYYGRNNGPPVYFQGAWNFNRQKKPKLNDQSNNSSSGNSDADKSGTSTDFDIDDEALDSQGSGMISQDTDGTWSHDEYDGTAEPGSKRRCKPSSTEKDLQCLFKAVMYALRCEPCIRAKLPFQSSNIECYWSAEFANSPIQDSYNAQKPDVALFYYKSKTCEKTWTDVLSFIEHTSSDFSKRHDLGGYWGSTTKAYLIMREQPWCRFITSFSICANQLRAHYYDRSGLIITLPTPIQSSPTRVADAIAALSLADPSLLGLDPTIHMCIPSCKSTHTDLAVGAIGWVTNNADKRYSIMAVLWKSQGLFCRGTVCYRVQDPVDGKEYAMKDCWVNEVKRYHEVDVLKRLKGIPNVVQLIDHWDVLFNGEPDCTSRIRDGYGVLEDWPDKSPNNFVIHEGIGYFIDFDHTSIIKEGETFTVSFGTGTVPYISMRILKKMSKNADIIKKSIKEKKNNSNNSNSIAQLELVEHNPSDDLESLFYIFFEFVSKYRGAHGTLAPTWDKTSMPWADAYKNLGATSGLLATFLAKKGAMSEGDILMDRSPNLEGAIIHNHIFQMLVKFITKLNDEEPNPFPSPYLPVAPPSAPSTHRTGAPPVVQPTAGPSLCRSLWLSTSWWT</sequence>
<dbReference type="InterPro" id="IPR011009">
    <property type="entry name" value="Kinase-like_dom_sf"/>
</dbReference>
<dbReference type="OrthoDB" id="5584477at2759"/>
<feature type="domain" description="Fungal-type protein kinase" evidence="2">
    <location>
        <begin position="227"/>
        <end position="456"/>
    </location>
</feature>
<feature type="region of interest" description="Disordered" evidence="1">
    <location>
        <begin position="101"/>
        <end position="170"/>
    </location>
</feature>
<feature type="compositionally biased region" description="Polar residues" evidence="1">
    <location>
        <begin position="136"/>
        <end position="149"/>
    </location>
</feature>
<proteinExistence type="predicted"/>
<organism evidence="3 4">
    <name type="scientific">Suillus discolor</name>
    <dbReference type="NCBI Taxonomy" id="1912936"/>
    <lineage>
        <taxon>Eukaryota</taxon>
        <taxon>Fungi</taxon>
        <taxon>Dikarya</taxon>
        <taxon>Basidiomycota</taxon>
        <taxon>Agaricomycotina</taxon>
        <taxon>Agaricomycetes</taxon>
        <taxon>Agaricomycetidae</taxon>
        <taxon>Boletales</taxon>
        <taxon>Suillineae</taxon>
        <taxon>Suillaceae</taxon>
        <taxon>Suillus</taxon>
    </lineage>
</organism>
<dbReference type="RefSeq" id="XP_041291227.1">
    <property type="nucleotide sequence ID" value="XM_041441689.1"/>
</dbReference>
<dbReference type="EMBL" id="JABBWM010000038">
    <property type="protein sequence ID" value="KAG2105473.1"/>
    <property type="molecule type" value="Genomic_DNA"/>
</dbReference>
<accession>A0A9P7F3Q2</accession>
<protein>
    <recommendedName>
        <fullName evidence="2">Fungal-type protein kinase domain-containing protein</fullName>
    </recommendedName>
</protein>
<dbReference type="InterPro" id="IPR040976">
    <property type="entry name" value="Pkinase_fungal"/>
</dbReference>
<dbReference type="Gene3D" id="3.30.200.20">
    <property type="entry name" value="Phosphorylase Kinase, domain 1"/>
    <property type="match status" value="1"/>
</dbReference>
<evidence type="ECO:0000256" key="1">
    <source>
        <dbReference type="SAM" id="MobiDB-lite"/>
    </source>
</evidence>